<accession>A0AB36PRI3</accession>
<reference evidence="2 3" key="1">
    <citation type="submission" date="2017-05" db="EMBL/GenBank/DDBJ databases">
        <title>The genome sequence of the facultative intracellular pathogen Brucella melitensis KIV-L.</title>
        <authorList>
            <person name="Pisarenko S."/>
            <person name="Kovalev D."/>
            <person name="Khachaturova A."/>
            <person name="Kulichenko A."/>
        </authorList>
    </citation>
    <scope>NUCLEOTIDE SEQUENCE [LARGE SCALE GENOMIC DNA]</scope>
    <source>
        <strain evidence="2 3">KIV-L</strain>
    </source>
</reference>
<evidence type="ECO:0000256" key="1">
    <source>
        <dbReference type="SAM" id="SignalP"/>
    </source>
</evidence>
<name>A0AB36PRI3_BRUML</name>
<dbReference type="EMBL" id="NGJQ01000020">
    <property type="protein sequence ID" value="OZV57663.1"/>
    <property type="molecule type" value="Genomic_DNA"/>
</dbReference>
<gene>
    <name evidence="2" type="ORF">BI318_15410</name>
</gene>
<dbReference type="PROSITE" id="PS51257">
    <property type="entry name" value="PROKAR_LIPOPROTEIN"/>
    <property type="match status" value="1"/>
</dbReference>
<evidence type="ECO:0000313" key="2">
    <source>
        <dbReference type="EMBL" id="OZV57663.1"/>
    </source>
</evidence>
<feature type="signal peptide" evidence="1">
    <location>
        <begin position="1"/>
        <end position="23"/>
    </location>
</feature>
<dbReference type="Proteomes" id="UP000216335">
    <property type="component" value="Unassembled WGS sequence"/>
</dbReference>
<dbReference type="GeneID" id="29593508"/>
<feature type="chain" id="PRO_5044347043" description="Lipoprotein" evidence="1">
    <location>
        <begin position="24"/>
        <end position="161"/>
    </location>
</feature>
<proteinExistence type="predicted"/>
<protein>
    <recommendedName>
        <fullName evidence="4">Lipoprotein</fullName>
    </recommendedName>
</protein>
<evidence type="ECO:0000313" key="3">
    <source>
        <dbReference type="Proteomes" id="UP000216335"/>
    </source>
</evidence>
<evidence type="ECO:0008006" key="4">
    <source>
        <dbReference type="Google" id="ProtNLM"/>
    </source>
</evidence>
<keyword evidence="1" id="KW-0732">Signal</keyword>
<dbReference type="AlphaFoldDB" id="A0AB36PRI3"/>
<dbReference type="RefSeq" id="WP_004683948.1">
    <property type="nucleotide sequence ID" value="NZ_CAKLDP010000003.1"/>
</dbReference>
<organism evidence="2 3">
    <name type="scientific">Brucella melitensis</name>
    <dbReference type="NCBI Taxonomy" id="29459"/>
    <lineage>
        <taxon>Bacteria</taxon>
        <taxon>Pseudomonadati</taxon>
        <taxon>Pseudomonadota</taxon>
        <taxon>Alphaproteobacteria</taxon>
        <taxon>Hyphomicrobiales</taxon>
        <taxon>Brucellaceae</taxon>
        <taxon>Brucella/Ochrobactrum group</taxon>
        <taxon>Brucella</taxon>
    </lineage>
</organism>
<comment type="caution">
    <text evidence="2">The sequence shown here is derived from an EMBL/GenBank/DDBJ whole genome shotgun (WGS) entry which is preliminary data.</text>
</comment>
<sequence>MYGRARSGARFLAIAMLAPLAAACTTTVPTSTATPGKTEAPVSAPTISLPRFTPTSYVDPALAQPCITAAANKYFLPERVISAVNSRPGAGGGMDVDLKVDLRTAVCHLNSSGGVRAVIDTSPKSADQIAAEEAAAKADAAAAAQPKKAAAKKKKRFNNRC</sequence>